<evidence type="ECO:0000313" key="3">
    <source>
        <dbReference type="EMBL" id="TRY14587.1"/>
    </source>
</evidence>
<dbReference type="OrthoDB" id="6272327at2"/>
<feature type="compositionally biased region" description="Basic residues" evidence="1">
    <location>
        <begin position="78"/>
        <end position="92"/>
    </location>
</feature>
<dbReference type="Proteomes" id="UP000318126">
    <property type="component" value="Unassembled WGS sequence"/>
</dbReference>
<feature type="compositionally biased region" description="Polar residues" evidence="1">
    <location>
        <begin position="94"/>
        <end position="106"/>
    </location>
</feature>
<feature type="region of interest" description="Disordered" evidence="1">
    <location>
        <begin position="44"/>
        <end position="111"/>
    </location>
</feature>
<name>A0A553JQ46_SHEHA</name>
<evidence type="ECO:0000313" key="4">
    <source>
        <dbReference type="Proteomes" id="UP000318126"/>
    </source>
</evidence>
<feature type="region of interest" description="Disordered" evidence="1">
    <location>
        <begin position="150"/>
        <end position="169"/>
    </location>
</feature>
<feature type="chain" id="PRO_5022024087" evidence="2">
    <location>
        <begin position="33"/>
        <end position="169"/>
    </location>
</feature>
<dbReference type="AlphaFoldDB" id="A0A553JQ46"/>
<organism evidence="3 4">
    <name type="scientific">Shewanella hanedai</name>
    <name type="common">Alteromonas hanedai</name>
    <dbReference type="NCBI Taxonomy" id="25"/>
    <lineage>
        <taxon>Bacteria</taxon>
        <taxon>Pseudomonadati</taxon>
        <taxon>Pseudomonadota</taxon>
        <taxon>Gammaproteobacteria</taxon>
        <taxon>Alteromonadales</taxon>
        <taxon>Shewanellaceae</taxon>
        <taxon>Shewanella</taxon>
    </lineage>
</organism>
<dbReference type="RefSeq" id="WP_143564287.1">
    <property type="nucleotide sequence ID" value="NZ_BMPL01000007.1"/>
</dbReference>
<evidence type="ECO:0000256" key="1">
    <source>
        <dbReference type="SAM" id="MobiDB-lite"/>
    </source>
</evidence>
<proteinExistence type="predicted"/>
<accession>A0A553JQ46</accession>
<feature type="compositionally biased region" description="Basic and acidic residues" evidence="1">
    <location>
        <begin position="158"/>
        <end position="169"/>
    </location>
</feature>
<gene>
    <name evidence="3" type="ORF">FN961_09305</name>
</gene>
<feature type="compositionally biased region" description="Polar residues" evidence="1">
    <location>
        <begin position="45"/>
        <end position="59"/>
    </location>
</feature>
<keyword evidence="4" id="KW-1185">Reference proteome</keyword>
<sequence length="169" mass="18936">MSLLAPLKPIVVHRFLALIAIPLFSLSTQLHADTTPLPLGAVLDNQGNPIPMPSQQQSALEIPSIKPSKSSKATQYKPTKKTSRTKPKKRALSPKQQLASRTSVANDPSCRWLDTRMDQLEKKLTYEGNSGSKGYHQKELSAREREWKCMKCGTEGPNRVDRDKCQQKR</sequence>
<keyword evidence="2" id="KW-0732">Signal</keyword>
<comment type="caution">
    <text evidence="3">The sequence shown here is derived from an EMBL/GenBank/DDBJ whole genome shotgun (WGS) entry which is preliminary data.</text>
</comment>
<protein>
    <submittedName>
        <fullName evidence="3">Uncharacterized protein</fullName>
    </submittedName>
</protein>
<reference evidence="4" key="1">
    <citation type="submission" date="2019-07" db="EMBL/GenBank/DDBJ databases">
        <title>Shewanella sp. YLB-08 draft genomic sequence.</title>
        <authorList>
            <person name="Yu L."/>
        </authorList>
    </citation>
    <scope>NUCLEOTIDE SEQUENCE [LARGE SCALE GENOMIC DNA]</scope>
    <source>
        <strain evidence="4">JCM 20706</strain>
    </source>
</reference>
<feature type="signal peptide" evidence="2">
    <location>
        <begin position="1"/>
        <end position="32"/>
    </location>
</feature>
<dbReference type="EMBL" id="VKGK01000009">
    <property type="protein sequence ID" value="TRY14587.1"/>
    <property type="molecule type" value="Genomic_DNA"/>
</dbReference>
<evidence type="ECO:0000256" key="2">
    <source>
        <dbReference type="SAM" id="SignalP"/>
    </source>
</evidence>
<feature type="compositionally biased region" description="Low complexity" evidence="1">
    <location>
        <begin position="62"/>
        <end position="72"/>
    </location>
</feature>